<sequence length="841" mass="91679">MATRPRHETEILFEISLAIGKSLDLDQMLRQALATMMRQLNAQGALVLAPRSGSTPGRVVSSSTEAKLSWAPVFSAPRVFLNDPTNAELVDSLVLPDQAEALAGFYSARPFRRTLRESIFLVFPLRDFGVLILRRSGERLTDSLVQSLQVLMDKLANAAIACLHETSLQAQVRAAESANLAKSRFLANMSHEIRTPMNGILGMIDMVLDTRLDSDQLENLELARLSAQHLLELINQVLDLSKIEAGKFEIHPEPIDLMEFVGTVIKSLSARAQTKDVELQYDIGDALPDTVIADPARLRQALINLIGNGLKFTEHGYVRLTVSGGEPVTTQNGRSICLQLRVDDTGVGIPADKLETIFKPFEQVESDAARRFEGTGLGLAITHELITLMGGSISASSTLDVGSSFTIELELPISSEPPPREAEQMVEFNGRSVLCVAGEPINRKVVGHLLDRLQVHHEICQSGFEALIRLRQAGEKGAPFDLVLIDADLPGLDGYATARQILDEELAQATDIRIMSSSSVHGEEKKCRDLKLRSLLIKPITLSVLQRALSQHWGNTGLRQAGQTRRELLQDRRLTVLVAEDSTVNQKVTAALLKKVNALYTIVENGVEAVELAGKQAFDLILMDMMMPVLDGLEATRQIRLLEQETGARPCPIIALTANAMKGDREAYLSAGIDGYVAKPVEPASLYAEIERVVISGQRLAPAPTAPSAQFSDFDEFLKAGTDQQPDSGLDWDGAVKHSGGDEALLREVLTAFLPELPRHLAELARHLSDRDLAALQRAAHTLKGLGATFGMTTASESAKKLEHACRGGVDWGELQALTNRLVEQIEACRPALEAISNPGE</sequence>
<dbReference type="PROSITE" id="PS50109">
    <property type="entry name" value="HIS_KIN"/>
    <property type="match status" value="1"/>
</dbReference>
<feature type="domain" description="HPt" evidence="15">
    <location>
        <begin position="742"/>
        <end position="836"/>
    </location>
</feature>
<dbReference type="SMART" id="SM00387">
    <property type="entry name" value="HATPase_c"/>
    <property type="match status" value="1"/>
</dbReference>
<dbReference type="CDD" id="cd17546">
    <property type="entry name" value="REC_hyHK_CKI1_RcsC-like"/>
    <property type="match status" value="2"/>
</dbReference>
<dbReference type="CDD" id="cd00082">
    <property type="entry name" value="HisKA"/>
    <property type="match status" value="1"/>
</dbReference>
<dbReference type="AlphaFoldDB" id="A0A845UZH7"/>
<feature type="domain" description="Histidine kinase" evidence="13">
    <location>
        <begin position="188"/>
        <end position="413"/>
    </location>
</feature>
<evidence type="ECO:0000313" key="16">
    <source>
        <dbReference type="EMBL" id="NDY95884.1"/>
    </source>
</evidence>
<dbReference type="GO" id="GO:0005524">
    <property type="term" value="F:ATP binding"/>
    <property type="evidence" value="ECO:0007669"/>
    <property type="project" value="UniProtKB-KW"/>
</dbReference>
<dbReference type="PANTHER" id="PTHR45339:SF5">
    <property type="entry name" value="HISTIDINE KINASE"/>
    <property type="match status" value="1"/>
</dbReference>
<dbReference type="CDD" id="cd00088">
    <property type="entry name" value="HPT"/>
    <property type="match status" value="1"/>
</dbReference>
<evidence type="ECO:0000256" key="12">
    <source>
        <dbReference type="PROSITE-ProRule" id="PRU00169"/>
    </source>
</evidence>
<dbReference type="FunFam" id="1.10.287.130:FF:000002">
    <property type="entry name" value="Two-component osmosensing histidine kinase"/>
    <property type="match status" value="1"/>
</dbReference>
<dbReference type="GO" id="GO:0000155">
    <property type="term" value="F:phosphorelay sensor kinase activity"/>
    <property type="evidence" value="ECO:0007669"/>
    <property type="project" value="InterPro"/>
</dbReference>
<evidence type="ECO:0000259" key="14">
    <source>
        <dbReference type="PROSITE" id="PS50110"/>
    </source>
</evidence>
<dbReference type="SMART" id="SM00073">
    <property type="entry name" value="HPT"/>
    <property type="match status" value="1"/>
</dbReference>
<protein>
    <recommendedName>
        <fullName evidence="10">Sensory/regulatory protein RpfC</fullName>
        <ecNumber evidence="2">2.7.13.3</ecNumber>
    </recommendedName>
</protein>
<dbReference type="EC" id="2.7.13.3" evidence="2"/>
<feature type="modified residue" description="Phosphohistidine" evidence="11">
    <location>
        <position position="781"/>
    </location>
</feature>
<proteinExistence type="predicted"/>
<evidence type="ECO:0000256" key="7">
    <source>
        <dbReference type="ARBA" id="ARBA00022840"/>
    </source>
</evidence>
<dbReference type="InterPro" id="IPR003661">
    <property type="entry name" value="HisK_dim/P_dom"/>
</dbReference>
<evidence type="ECO:0000256" key="8">
    <source>
        <dbReference type="ARBA" id="ARBA00023012"/>
    </source>
</evidence>
<dbReference type="SMART" id="SM00448">
    <property type="entry name" value="REC"/>
    <property type="match status" value="2"/>
</dbReference>
<keyword evidence="6" id="KW-0418">Kinase</keyword>
<dbReference type="SUPFAM" id="SSF55874">
    <property type="entry name" value="ATPase domain of HSP90 chaperone/DNA topoisomerase II/histidine kinase"/>
    <property type="match status" value="1"/>
</dbReference>
<evidence type="ECO:0000256" key="3">
    <source>
        <dbReference type="ARBA" id="ARBA00022553"/>
    </source>
</evidence>
<dbReference type="InterPro" id="IPR036890">
    <property type="entry name" value="HATPase_C_sf"/>
</dbReference>
<dbReference type="Pfam" id="PF01627">
    <property type="entry name" value="Hpt"/>
    <property type="match status" value="1"/>
</dbReference>
<dbReference type="CDD" id="cd16922">
    <property type="entry name" value="HATPase_EvgS-ArcB-TorS-like"/>
    <property type="match status" value="1"/>
</dbReference>
<gene>
    <name evidence="16" type="ORF">G3I74_09100</name>
</gene>
<keyword evidence="7" id="KW-0067">ATP-binding</keyword>
<feature type="domain" description="Response regulatory" evidence="14">
    <location>
        <begin position="432"/>
        <end position="553"/>
    </location>
</feature>
<dbReference type="InterPro" id="IPR008207">
    <property type="entry name" value="Sig_transdc_His_kin_Hpt_dom"/>
</dbReference>
<evidence type="ECO:0000259" key="13">
    <source>
        <dbReference type="PROSITE" id="PS50109"/>
    </source>
</evidence>
<evidence type="ECO:0000259" key="15">
    <source>
        <dbReference type="PROSITE" id="PS50894"/>
    </source>
</evidence>
<keyword evidence="5" id="KW-0547">Nucleotide-binding</keyword>
<dbReference type="RefSeq" id="WP_164211280.1">
    <property type="nucleotide sequence ID" value="NZ_JAAGSC010000041.1"/>
</dbReference>
<evidence type="ECO:0000313" key="17">
    <source>
        <dbReference type="Proteomes" id="UP000484885"/>
    </source>
</evidence>
<dbReference type="Gene3D" id="1.20.120.160">
    <property type="entry name" value="HPT domain"/>
    <property type="match status" value="1"/>
</dbReference>
<dbReference type="PRINTS" id="PR00344">
    <property type="entry name" value="BCTRLSENSOR"/>
</dbReference>
<dbReference type="SUPFAM" id="SSF52172">
    <property type="entry name" value="CheY-like"/>
    <property type="match status" value="2"/>
</dbReference>
<dbReference type="PROSITE" id="PS50110">
    <property type="entry name" value="RESPONSE_REGULATORY"/>
    <property type="match status" value="2"/>
</dbReference>
<accession>A0A845UZH7</accession>
<dbReference type="InterPro" id="IPR005467">
    <property type="entry name" value="His_kinase_dom"/>
</dbReference>
<dbReference type="InterPro" id="IPR036097">
    <property type="entry name" value="HisK_dim/P_sf"/>
</dbReference>
<evidence type="ECO:0000256" key="6">
    <source>
        <dbReference type="ARBA" id="ARBA00022777"/>
    </source>
</evidence>
<organism evidence="16 17">
    <name type="scientific">Wenzhouxiangella limi</name>
    <dbReference type="NCBI Taxonomy" id="2707351"/>
    <lineage>
        <taxon>Bacteria</taxon>
        <taxon>Pseudomonadati</taxon>
        <taxon>Pseudomonadota</taxon>
        <taxon>Gammaproteobacteria</taxon>
        <taxon>Chromatiales</taxon>
        <taxon>Wenzhouxiangellaceae</taxon>
        <taxon>Wenzhouxiangella</taxon>
    </lineage>
</organism>
<evidence type="ECO:0000256" key="4">
    <source>
        <dbReference type="ARBA" id="ARBA00022679"/>
    </source>
</evidence>
<dbReference type="Gene3D" id="3.30.565.10">
    <property type="entry name" value="Histidine kinase-like ATPase, C-terminal domain"/>
    <property type="match status" value="1"/>
</dbReference>
<dbReference type="Pfam" id="PF00512">
    <property type="entry name" value="HisKA"/>
    <property type="match status" value="1"/>
</dbReference>
<dbReference type="Proteomes" id="UP000484885">
    <property type="component" value="Unassembled WGS sequence"/>
</dbReference>
<dbReference type="SMART" id="SM00388">
    <property type="entry name" value="HisKA"/>
    <property type="match status" value="1"/>
</dbReference>
<reference evidence="16 17" key="1">
    <citation type="submission" date="2020-02" db="EMBL/GenBank/DDBJ databases">
        <authorList>
            <person name="Zhang X.-Y."/>
        </authorList>
    </citation>
    <scope>NUCLEOTIDE SEQUENCE [LARGE SCALE GENOMIC DNA]</scope>
    <source>
        <strain evidence="16 17">C33</strain>
    </source>
</reference>
<feature type="modified residue" description="4-aspartylphosphate" evidence="12">
    <location>
        <position position="486"/>
    </location>
</feature>
<comment type="caution">
    <text evidence="16">The sequence shown here is derived from an EMBL/GenBank/DDBJ whole genome shotgun (WGS) entry which is preliminary data.</text>
</comment>
<evidence type="ECO:0000256" key="10">
    <source>
        <dbReference type="ARBA" id="ARBA00068150"/>
    </source>
</evidence>
<dbReference type="FunFam" id="3.30.565.10:FF:000010">
    <property type="entry name" value="Sensor histidine kinase RcsC"/>
    <property type="match status" value="1"/>
</dbReference>
<dbReference type="SUPFAM" id="SSF47384">
    <property type="entry name" value="Homodimeric domain of signal transducing histidine kinase"/>
    <property type="match status" value="1"/>
</dbReference>
<dbReference type="EMBL" id="JAAGSC010000041">
    <property type="protein sequence ID" value="NDY95884.1"/>
    <property type="molecule type" value="Genomic_DNA"/>
</dbReference>
<evidence type="ECO:0000256" key="11">
    <source>
        <dbReference type="PROSITE-ProRule" id="PRU00110"/>
    </source>
</evidence>
<evidence type="ECO:0000256" key="1">
    <source>
        <dbReference type="ARBA" id="ARBA00000085"/>
    </source>
</evidence>
<dbReference type="InterPro" id="IPR003594">
    <property type="entry name" value="HATPase_dom"/>
</dbReference>
<feature type="modified residue" description="4-aspartylphosphate" evidence="12">
    <location>
        <position position="624"/>
    </location>
</feature>
<dbReference type="Gene3D" id="3.40.50.2300">
    <property type="match status" value="2"/>
</dbReference>
<evidence type="ECO:0000256" key="2">
    <source>
        <dbReference type="ARBA" id="ARBA00012438"/>
    </source>
</evidence>
<evidence type="ECO:0000256" key="9">
    <source>
        <dbReference type="ARBA" id="ARBA00064003"/>
    </source>
</evidence>
<name>A0A845UZH7_9GAMM</name>
<dbReference type="InterPro" id="IPR036641">
    <property type="entry name" value="HPT_dom_sf"/>
</dbReference>
<keyword evidence="3 12" id="KW-0597">Phosphoprotein</keyword>
<dbReference type="Pfam" id="PF02518">
    <property type="entry name" value="HATPase_c"/>
    <property type="match status" value="1"/>
</dbReference>
<dbReference type="Pfam" id="PF00072">
    <property type="entry name" value="Response_reg"/>
    <property type="match status" value="2"/>
</dbReference>
<dbReference type="SUPFAM" id="SSF47226">
    <property type="entry name" value="Histidine-containing phosphotransfer domain, HPT domain"/>
    <property type="match status" value="1"/>
</dbReference>
<dbReference type="InterPro" id="IPR004358">
    <property type="entry name" value="Sig_transdc_His_kin-like_C"/>
</dbReference>
<dbReference type="PROSITE" id="PS50894">
    <property type="entry name" value="HPT"/>
    <property type="match status" value="1"/>
</dbReference>
<dbReference type="Gene3D" id="1.10.287.130">
    <property type="match status" value="1"/>
</dbReference>
<dbReference type="InterPro" id="IPR011006">
    <property type="entry name" value="CheY-like_superfamily"/>
</dbReference>
<dbReference type="GO" id="GO:0005886">
    <property type="term" value="C:plasma membrane"/>
    <property type="evidence" value="ECO:0007669"/>
    <property type="project" value="UniProtKB-SubCell"/>
</dbReference>
<dbReference type="InterPro" id="IPR001789">
    <property type="entry name" value="Sig_transdc_resp-reg_receiver"/>
</dbReference>
<comment type="subunit">
    <text evidence="9">At low DSF concentrations, interacts with RpfF.</text>
</comment>
<feature type="domain" description="Response regulatory" evidence="14">
    <location>
        <begin position="575"/>
        <end position="694"/>
    </location>
</feature>
<keyword evidence="17" id="KW-1185">Reference proteome</keyword>
<evidence type="ECO:0000256" key="5">
    <source>
        <dbReference type="ARBA" id="ARBA00022741"/>
    </source>
</evidence>
<keyword evidence="4" id="KW-0808">Transferase</keyword>
<comment type="catalytic activity">
    <reaction evidence="1">
        <text>ATP + protein L-histidine = ADP + protein N-phospho-L-histidine.</text>
        <dbReference type="EC" id="2.7.13.3"/>
    </reaction>
</comment>
<keyword evidence="8" id="KW-0902">Two-component regulatory system</keyword>
<dbReference type="PANTHER" id="PTHR45339">
    <property type="entry name" value="HYBRID SIGNAL TRANSDUCTION HISTIDINE KINASE J"/>
    <property type="match status" value="1"/>
</dbReference>